<keyword evidence="4" id="KW-1185">Reference proteome</keyword>
<feature type="compositionally biased region" description="Low complexity" evidence="1">
    <location>
        <begin position="152"/>
        <end position="167"/>
    </location>
</feature>
<evidence type="ECO:0000259" key="2">
    <source>
        <dbReference type="Pfam" id="PF24925"/>
    </source>
</evidence>
<dbReference type="Pfam" id="PF24925">
    <property type="entry name" value="DUF7746"/>
    <property type="match status" value="1"/>
</dbReference>
<evidence type="ECO:0000256" key="1">
    <source>
        <dbReference type="SAM" id="MobiDB-lite"/>
    </source>
</evidence>
<dbReference type="InterPro" id="IPR056648">
    <property type="entry name" value="DUF7746"/>
</dbReference>
<feature type="domain" description="DUF7746" evidence="2">
    <location>
        <begin position="18"/>
        <end position="63"/>
    </location>
</feature>
<gene>
    <name evidence="3" type="ORF">H5410_005479</name>
</gene>
<dbReference type="PANTHER" id="PTHR46249">
    <property type="entry name" value="CCHC-TYPE DOMAIN-CONTAINING PROTEIN-RELATED"/>
    <property type="match status" value="1"/>
</dbReference>
<protein>
    <recommendedName>
        <fullName evidence="2">DUF7746 domain-containing protein</fullName>
    </recommendedName>
</protein>
<name>A0A9J6A6Q5_SOLCO</name>
<dbReference type="PANTHER" id="PTHR46249:SF41">
    <property type="entry name" value="RETROPEPSINS DOMAIN-CONTAINING PROTEIN"/>
    <property type="match status" value="1"/>
</dbReference>
<organism evidence="3 4">
    <name type="scientific">Solanum commersonii</name>
    <name type="common">Commerson's wild potato</name>
    <name type="synonym">Commerson's nightshade</name>
    <dbReference type="NCBI Taxonomy" id="4109"/>
    <lineage>
        <taxon>Eukaryota</taxon>
        <taxon>Viridiplantae</taxon>
        <taxon>Streptophyta</taxon>
        <taxon>Embryophyta</taxon>
        <taxon>Tracheophyta</taxon>
        <taxon>Spermatophyta</taxon>
        <taxon>Magnoliopsida</taxon>
        <taxon>eudicotyledons</taxon>
        <taxon>Gunneridae</taxon>
        <taxon>Pentapetalae</taxon>
        <taxon>asterids</taxon>
        <taxon>lamiids</taxon>
        <taxon>Solanales</taxon>
        <taxon>Solanaceae</taxon>
        <taxon>Solanoideae</taxon>
        <taxon>Solaneae</taxon>
        <taxon>Solanum</taxon>
    </lineage>
</organism>
<accession>A0A9J6A6Q5</accession>
<dbReference type="EMBL" id="JACXVP010000002">
    <property type="protein sequence ID" value="KAG5620261.1"/>
    <property type="molecule type" value="Genomic_DNA"/>
</dbReference>
<dbReference type="OrthoDB" id="10055717at2759"/>
<reference evidence="3 4" key="1">
    <citation type="submission" date="2020-09" db="EMBL/GenBank/DDBJ databases">
        <title>De no assembly of potato wild relative species, Solanum commersonii.</title>
        <authorList>
            <person name="Cho K."/>
        </authorList>
    </citation>
    <scope>NUCLEOTIDE SEQUENCE [LARGE SCALE GENOMIC DNA]</scope>
    <source>
        <strain evidence="3">LZ3.2</strain>
        <tissue evidence="3">Leaf</tissue>
    </source>
</reference>
<comment type="caution">
    <text evidence="3">The sequence shown here is derived from an EMBL/GenBank/DDBJ whole genome shotgun (WGS) entry which is preliminary data.</text>
</comment>
<evidence type="ECO:0000313" key="4">
    <source>
        <dbReference type="Proteomes" id="UP000824120"/>
    </source>
</evidence>
<dbReference type="Proteomes" id="UP000824120">
    <property type="component" value="Chromosome 2"/>
</dbReference>
<feature type="compositionally biased region" description="Basic residues" evidence="1">
    <location>
        <begin position="140"/>
        <end position="151"/>
    </location>
</feature>
<evidence type="ECO:0000313" key="3">
    <source>
        <dbReference type="EMBL" id="KAG5620261.1"/>
    </source>
</evidence>
<proteinExistence type="predicted"/>
<feature type="region of interest" description="Disordered" evidence="1">
    <location>
        <begin position="136"/>
        <end position="173"/>
    </location>
</feature>
<dbReference type="AlphaFoldDB" id="A0A9J6A6Q5"/>
<sequence>MATDICVDHPRCLCMLPFAKSVNNTNKAICKMIIAGFTGQLKGWWDNYMTLDAKAAVINAKDDLYNQIFLIKTNAQSVKYMFDKDFKHDASKLMFARWQAQLSPFDFEILYKKGSEDSLPDFLFREYIQNEMENPWVTKGRGKGNIHRGRGRSSLSSSRSSYGSSSSNTPIIQKGGMTQEKVFSSIHLEDISESDPLYAQLQEFITQKQSDTFASIAKEDVDDIKTYEKVEKREMIFLLENSDIQRREEPWKIFQRYLVNGLYFPGYNTSENVYNFSKMIIKHVIHIEDWGISSMTERQFSLNKAIINFTYWDYIQAFSKVLCYNNERHKHTWFIKVSEVDFTEEQIPCLYMTYYNNFWDKLMKKDPQTKFIYGQELLDLITKTIKDYKSIPNKRIMTDDSTSVKHMARKISNHDEEEKDEMIMKYLEEVKKKILLNLTHYTKSYSSMRSETSEDIHEAQPYEEERPVDTLKKADGFLAKMKDKI</sequence>